<sequence>MQNELVKQWIDSNKLAIESFKNITATNVNAMDAMLTSFVNPSAFAELSKGYLSLTKELGEVYTDSINELFQSQLKLVNLQATSESFKDLGEIYVSSMTNIGLKQAELMSLYLETTAKYLEILKGAQKVDDLFNVQTSIFSELQEKLKGNMLETMGVLNSINTALDNWTQKSLDAFASDETING</sequence>
<evidence type="ECO:0000313" key="3">
    <source>
        <dbReference type="Proteomes" id="UP000636187"/>
    </source>
</evidence>
<protein>
    <submittedName>
        <fullName evidence="2">Phasin family protein</fullName>
    </submittedName>
</protein>
<name>A0ABR8HWS0_9CHRO</name>
<dbReference type="EMBL" id="JACJSW010000178">
    <property type="protein sequence ID" value="MBD2623310.1"/>
    <property type="molecule type" value="Genomic_DNA"/>
</dbReference>
<reference evidence="2 3" key="1">
    <citation type="journal article" date="2020" name="ISME J.">
        <title>Comparative genomics reveals insights into cyanobacterial evolution and habitat adaptation.</title>
        <authorList>
            <person name="Chen M.Y."/>
            <person name="Teng W.K."/>
            <person name="Zhao L."/>
            <person name="Hu C.X."/>
            <person name="Zhou Y.K."/>
            <person name="Han B.P."/>
            <person name="Song L.R."/>
            <person name="Shu W.S."/>
        </authorList>
    </citation>
    <scope>NUCLEOTIDE SEQUENCE [LARGE SCALE GENOMIC DNA]</scope>
    <source>
        <strain evidence="2 3">FACHB-1344</strain>
    </source>
</reference>
<comment type="caution">
    <text evidence="2">The sequence shown here is derived from an EMBL/GenBank/DDBJ whole genome shotgun (WGS) entry which is preliminary data.</text>
</comment>
<gene>
    <name evidence="2" type="ORF">H6G48_17170</name>
</gene>
<proteinExistence type="predicted"/>
<keyword evidence="3" id="KW-1185">Reference proteome</keyword>
<dbReference type="Proteomes" id="UP000636187">
    <property type="component" value="Unassembled WGS sequence"/>
</dbReference>
<feature type="domain" description="Phasin" evidence="1">
    <location>
        <begin position="80"/>
        <end position="163"/>
    </location>
</feature>
<organism evidence="2 3">
    <name type="scientific">Microcystis flos-aquae FACHB-1344</name>
    <dbReference type="NCBI Taxonomy" id="2692899"/>
    <lineage>
        <taxon>Bacteria</taxon>
        <taxon>Bacillati</taxon>
        <taxon>Cyanobacteriota</taxon>
        <taxon>Cyanophyceae</taxon>
        <taxon>Oscillatoriophycideae</taxon>
        <taxon>Chroococcales</taxon>
        <taxon>Microcystaceae</taxon>
        <taxon>Microcystis</taxon>
    </lineage>
</organism>
<dbReference type="InterPro" id="IPR018968">
    <property type="entry name" value="Phasin"/>
</dbReference>
<dbReference type="RefSeq" id="WP_190359639.1">
    <property type="nucleotide sequence ID" value="NZ_JACJSW010000178.1"/>
</dbReference>
<dbReference type="Pfam" id="PF09361">
    <property type="entry name" value="Phasin_2"/>
    <property type="match status" value="1"/>
</dbReference>
<evidence type="ECO:0000259" key="1">
    <source>
        <dbReference type="Pfam" id="PF09361"/>
    </source>
</evidence>
<evidence type="ECO:0000313" key="2">
    <source>
        <dbReference type="EMBL" id="MBD2623310.1"/>
    </source>
</evidence>
<accession>A0ABR8HWS0</accession>